<feature type="compositionally biased region" description="Basic residues" evidence="1">
    <location>
        <begin position="122"/>
        <end position="145"/>
    </location>
</feature>
<accession>A0A1I3XTA2</accession>
<evidence type="ECO:0000313" key="2">
    <source>
        <dbReference type="EMBL" id="SFK22529.1"/>
    </source>
</evidence>
<organism evidence="2 3">
    <name type="scientific">Desulfomicrobium apsheronum</name>
    <dbReference type="NCBI Taxonomy" id="52560"/>
    <lineage>
        <taxon>Bacteria</taxon>
        <taxon>Pseudomonadati</taxon>
        <taxon>Thermodesulfobacteriota</taxon>
        <taxon>Desulfovibrionia</taxon>
        <taxon>Desulfovibrionales</taxon>
        <taxon>Desulfomicrobiaceae</taxon>
        <taxon>Desulfomicrobium</taxon>
    </lineage>
</organism>
<feature type="compositionally biased region" description="Gly residues" evidence="1">
    <location>
        <begin position="151"/>
        <end position="160"/>
    </location>
</feature>
<dbReference type="Proteomes" id="UP000198635">
    <property type="component" value="Unassembled WGS sequence"/>
</dbReference>
<dbReference type="EMBL" id="FORX01000017">
    <property type="protein sequence ID" value="SFK22529.1"/>
    <property type="molecule type" value="Genomic_DNA"/>
</dbReference>
<evidence type="ECO:0000256" key="1">
    <source>
        <dbReference type="SAM" id="MobiDB-lite"/>
    </source>
</evidence>
<reference evidence="3" key="1">
    <citation type="submission" date="2016-10" db="EMBL/GenBank/DDBJ databases">
        <authorList>
            <person name="Varghese N."/>
            <person name="Submissions S."/>
        </authorList>
    </citation>
    <scope>NUCLEOTIDE SEQUENCE [LARGE SCALE GENOMIC DNA]</scope>
    <source>
        <strain evidence="3">DSM 5918</strain>
    </source>
</reference>
<sequence length="179" mass="20124">MATYLIKRPSPCPAVIQPCSSCLHSRSLKNQRPNSCRHFPGLKRAERVQGNDDLLQCHLSIKNRRHFLQKHHKNDKSPTRRAYWGFVDFLYRGVVNNKKSGVISVTPLLLFTVCKKVFAKTARHPSRWPRKGRPGPCRRRSRPSRRPAGVRPGGAAGIAGPGRSRLRAGGNRVPARGRP</sequence>
<keyword evidence="3" id="KW-1185">Reference proteome</keyword>
<dbReference type="AlphaFoldDB" id="A0A1I3XTA2"/>
<protein>
    <submittedName>
        <fullName evidence="2">Uncharacterized protein</fullName>
    </submittedName>
</protein>
<proteinExistence type="predicted"/>
<evidence type="ECO:0000313" key="3">
    <source>
        <dbReference type="Proteomes" id="UP000198635"/>
    </source>
</evidence>
<feature type="region of interest" description="Disordered" evidence="1">
    <location>
        <begin position="122"/>
        <end position="179"/>
    </location>
</feature>
<gene>
    <name evidence="2" type="ORF">SAMN04488082_11765</name>
</gene>
<name>A0A1I3XTA2_9BACT</name>